<organism evidence="9 10">
    <name type="scientific">Thalassovita aquimarina</name>
    <dbReference type="NCBI Taxonomy" id="2785917"/>
    <lineage>
        <taxon>Bacteria</taxon>
        <taxon>Pseudomonadati</taxon>
        <taxon>Pseudomonadota</taxon>
        <taxon>Alphaproteobacteria</taxon>
        <taxon>Rhodobacterales</taxon>
        <taxon>Roseobacteraceae</taxon>
        <taxon>Thalassovita</taxon>
    </lineage>
</organism>
<keyword evidence="10" id="KW-1185">Reference proteome</keyword>
<keyword evidence="5 7" id="KW-1133">Transmembrane helix</keyword>
<gene>
    <name evidence="9" type="ORF">IT775_04415</name>
</gene>
<evidence type="ECO:0000259" key="8">
    <source>
        <dbReference type="Pfam" id="PF04290"/>
    </source>
</evidence>
<dbReference type="RefSeq" id="WP_373049984.1">
    <property type="nucleotide sequence ID" value="NZ_JBFEWH010000022.1"/>
</dbReference>
<reference evidence="9 10" key="1">
    <citation type="journal article" date="2021" name="Arch. Microbiol.">
        <title>Thalassobius aquimarinus sp. nov., isolated from the Sea of Japan seashore.</title>
        <authorList>
            <person name="Kurilenko V.V."/>
            <person name="Romanenko L.A."/>
            <person name="Chernysheva N.Y."/>
            <person name="Velansky P.V."/>
            <person name="Tekutyeva L.A."/>
            <person name="Isaeva M.P."/>
            <person name="Mikhailov V.V."/>
        </authorList>
    </citation>
    <scope>NUCLEOTIDE SEQUENCE [LARGE SCALE GENOMIC DNA]</scope>
    <source>
        <strain evidence="9 10">KMM 8518</strain>
    </source>
</reference>
<evidence type="ECO:0000313" key="10">
    <source>
        <dbReference type="Proteomes" id="UP001195941"/>
    </source>
</evidence>
<feature type="transmembrane region" description="Helical" evidence="7">
    <location>
        <begin position="110"/>
        <end position="127"/>
    </location>
</feature>
<comment type="caution">
    <text evidence="9">The sequence shown here is derived from an EMBL/GenBank/DDBJ whole genome shotgun (WGS) entry which is preliminary data.</text>
</comment>
<dbReference type="Pfam" id="PF04290">
    <property type="entry name" value="DctQ"/>
    <property type="match status" value="1"/>
</dbReference>
<comment type="subunit">
    <text evidence="7">The complex comprises the extracytoplasmic solute receptor protein and the two transmembrane proteins.</text>
</comment>
<evidence type="ECO:0000256" key="4">
    <source>
        <dbReference type="ARBA" id="ARBA00022692"/>
    </source>
</evidence>
<evidence type="ECO:0000256" key="5">
    <source>
        <dbReference type="ARBA" id="ARBA00022989"/>
    </source>
</evidence>
<keyword evidence="3" id="KW-1003">Cell membrane</keyword>
<evidence type="ECO:0000313" key="9">
    <source>
        <dbReference type="EMBL" id="MBR9650369.1"/>
    </source>
</evidence>
<comment type="similarity">
    <text evidence="7">Belongs to the TRAP transporter small permease family.</text>
</comment>
<comment type="function">
    <text evidence="7">Part of the tripartite ATP-independent periplasmic (TRAP) transport system.</text>
</comment>
<evidence type="ECO:0000256" key="3">
    <source>
        <dbReference type="ARBA" id="ARBA00022475"/>
    </source>
</evidence>
<feature type="domain" description="Tripartite ATP-independent periplasmic transporters DctQ component" evidence="8">
    <location>
        <begin position="64"/>
        <end position="197"/>
    </location>
</feature>
<proteinExistence type="inferred from homology"/>
<keyword evidence="6 7" id="KW-0472">Membrane</keyword>
<keyword evidence="2 7" id="KW-0813">Transport</keyword>
<keyword evidence="7" id="KW-0997">Cell inner membrane</keyword>
<feature type="transmembrane region" description="Helical" evidence="7">
    <location>
        <begin position="12"/>
        <end position="39"/>
    </location>
</feature>
<evidence type="ECO:0000256" key="6">
    <source>
        <dbReference type="ARBA" id="ARBA00023136"/>
    </source>
</evidence>
<dbReference type="EMBL" id="JADMKU010000003">
    <property type="protein sequence ID" value="MBR9650369.1"/>
    <property type="molecule type" value="Genomic_DNA"/>
</dbReference>
<comment type="subcellular location">
    <subcellularLocation>
        <location evidence="7">Cell inner membrane</location>
        <topology evidence="7">Multi-pass membrane protein</topology>
    </subcellularLocation>
    <subcellularLocation>
        <location evidence="1">Cell membrane</location>
        <topology evidence="1">Multi-pass membrane protein</topology>
    </subcellularLocation>
</comment>
<name>A0ABS5HN71_9RHOB</name>
<feature type="transmembrane region" description="Helical" evidence="7">
    <location>
        <begin position="175"/>
        <end position="197"/>
    </location>
</feature>
<protein>
    <recommendedName>
        <fullName evidence="7">TRAP transporter small permease protein</fullName>
    </recommendedName>
</protein>
<evidence type="ECO:0000256" key="2">
    <source>
        <dbReference type="ARBA" id="ARBA00022448"/>
    </source>
</evidence>
<dbReference type="Proteomes" id="UP001195941">
    <property type="component" value="Unassembled WGS sequence"/>
</dbReference>
<evidence type="ECO:0000256" key="7">
    <source>
        <dbReference type="RuleBase" id="RU369079"/>
    </source>
</evidence>
<keyword evidence="4 7" id="KW-0812">Transmembrane</keyword>
<accession>A0ABS5HN71</accession>
<sequence length="211" mass="23296">MTIFERTERVITRFAAGLALLGGLGLVFATVVTCLSIILKLVRRLLDGMFGSGPVGEALPWLHAILGEEELVTYGVGLALFAALPWVMIRSGHIRIDLFEPVFGRHLNRVLNLVADIALAAIAYLILTRQWFLIVKKARGSKEPFGDLLLQGDFAQAADRIRTSQESQILGLPLWPTYIVAEICVAAFFIVACFCVWRSARDLFKNPQAGQ</sequence>
<dbReference type="InterPro" id="IPR055348">
    <property type="entry name" value="DctQ"/>
</dbReference>
<evidence type="ECO:0000256" key="1">
    <source>
        <dbReference type="ARBA" id="ARBA00004651"/>
    </source>
</evidence>
<feature type="transmembrane region" description="Helical" evidence="7">
    <location>
        <begin position="71"/>
        <end position="89"/>
    </location>
</feature>